<dbReference type="EMBL" id="JAYWIO010000008">
    <property type="protein sequence ID" value="KAK7246332.1"/>
    <property type="molecule type" value="Genomic_DNA"/>
</dbReference>
<evidence type="ECO:0000256" key="6">
    <source>
        <dbReference type="ARBA" id="ARBA00029467"/>
    </source>
</evidence>
<keyword evidence="3" id="KW-0732">Signal</keyword>
<keyword evidence="5 7" id="KW-0472">Membrane</keyword>
<dbReference type="InterPro" id="IPR052222">
    <property type="entry name" value="DESIGUAL"/>
</dbReference>
<evidence type="ECO:0000256" key="5">
    <source>
        <dbReference type="ARBA" id="ARBA00023136"/>
    </source>
</evidence>
<evidence type="ECO:0000256" key="2">
    <source>
        <dbReference type="ARBA" id="ARBA00022692"/>
    </source>
</evidence>
<proteinExistence type="inferred from homology"/>
<evidence type="ECO:0000256" key="4">
    <source>
        <dbReference type="ARBA" id="ARBA00022989"/>
    </source>
</evidence>
<dbReference type="InterPro" id="IPR009606">
    <property type="entry name" value="DEAL/Modifying_wall_lignin1/2"/>
</dbReference>
<feature type="transmembrane region" description="Helical" evidence="7">
    <location>
        <begin position="136"/>
        <end position="164"/>
    </location>
</feature>
<comment type="caution">
    <text evidence="8">The sequence shown here is derived from an EMBL/GenBank/DDBJ whole genome shotgun (WGS) entry which is preliminary data.</text>
</comment>
<evidence type="ECO:0000256" key="7">
    <source>
        <dbReference type="SAM" id="Phobius"/>
    </source>
</evidence>
<keyword evidence="9" id="KW-1185">Reference proteome</keyword>
<keyword evidence="2 7" id="KW-0812">Transmembrane</keyword>
<keyword evidence="4 7" id="KW-1133">Transmembrane helix</keyword>
<evidence type="ECO:0000256" key="3">
    <source>
        <dbReference type="ARBA" id="ARBA00022729"/>
    </source>
</evidence>
<accession>A0AAN9HSF4</accession>
<gene>
    <name evidence="8" type="ORF">RIF29_41197</name>
</gene>
<evidence type="ECO:0000313" key="8">
    <source>
        <dbReference type="EMBL" id="KAK7246332.1"/>
    </source>
</evidence>
<evidence type="ECO:0008006" key="10">
    <source>
        <dbReference type="Google" id="ProtNLM"/>
    </source>
</evidence>
<evidence type="ECO:0000256" key="1">
    <source>
        <dbReference type="ARBA" id="ARBA00004127"/>
    </source>
</evidence>
<protein>
    <recommendedName>
        <fullName evidence="10">Transmembrane protein</fullName>
    </recommendedName>
</protein>
<dbReference type="GO" id="GO:0012505">
    <property type="term" value="C:endomembrane system"/>
    <property type="evidence" value="ECO:0007669"/>
    <property type="project" value="UniProtKB-SubCell"/>
</dbReference>
<dbReference type="Proteomes" id="UP001372338">
    <property type="component" value="Unassembled WGS sequence"/>
</dbReference>
<comment type="similarity">
    <text evidence="6">Belongs to the DESIGUAL family.</text>
</comment>
<organism evidence="8 9">
    <name type="scientific">Crotalaria pallida</name>
    <name type="common">Smooth rattlebox</name>
    <name type="synonym">Crotalaria striata</name>
    <dbReference type="NCBI Taxonomy" id="3830"/>
    <lineage>
        <taxon>Eukaryota</taxon>
        <taxon>Viridiplantae</taxon>
        <taxon>Streptophyta</taxon>
        <taxon>Embryophyta</taxon>
        <taxon>Tracheophyta</taxon>
        <taxon>Spermatophyta</taxon>
        <taxon>Magnoliopsida</taxon>
        <taxon>eudicotyledons</taxon>
        <taxon>Gunneridae</taxon>
        <taxon>Pentapetalae</taxon>
        <taxon>rosids</taxon>
        <taxon>fabids</taxon>
        <taxon>Fabales</taxon>
        <taxon>Fabaceae</taxon>
        <taxon>Papilionoideae</taxon>
        <taxon>50 kb inversion clade</taxon>
        <taxon>genistoids sensu lato</taxon>
        <taxon>core genistoids</taxon>
        <taxon>Crotalarieae</taxon>
        <taxon>Crotalaria</taxon>
    </lineage>
</organism>
<name>A0AAN9HSF4_CROPI</name>
<sequence>MMDCISLDLRKIPKRMAVTHADLEPSRSKTDLSSKTGAFLMVLTILLGLFCFILCLIAEATRSQVTWMSTSEKGKEDKSECVYSGSGKVPLICAASAFFGLAIAMVMEHAYMLIAVSKSSPALLDWDPDSASAKSLTWQAGFFFITTWICFAVGEILLLAGLSVESGHLKNWSKPKTDCYSIREGLFSSAGVFALTTVFLAAGLYLTALRAQRMLEELAHVRREVLEASALYASPPRSPQRHTITSVARENPITRESHNEHLLSVFPTPFNKSYNFQ</sequence>
<dbReference type="Pfam" id="PF06749">
    <property type="entry name" value="DUF1218"/>
    <property type="match status" value="1"/>
</dbReference>
<feature type="transmembrane region" description="Helical" evidence="7">
    <location>
        <begin position="91"/>
        <end position="116"/>
    </location>
</feature>
<comment type="subcellular location">
    <subcellularLocation>
        <location evidence="1">Endomembrane system</location>
        <topology evidence="1">Multi-pass membrane protein</topology>
    </subcellularLocation>
</comment>
<feature type="transmembrane region" description="Helical" evidence="7">
    <location>
        <begin position="38"/>
        <end position="58"/>
    </location>
</feature>
<evidence type="ECO:0000313" key="9">
    <source>
        <dbReference type="Proteomes" id="UP001372338"/>
    </source>
</evidence>
<reference evidence="8 9" key="1">
    <citation type="submission" date="2024-01" db="EMBL/GenBank/DDBJ databases">
        <title>The genomes of 5 underutilized Papilionoideae crops provide insights into root nodulation and disease resistanc.</title>
        <authorList>
            <person name="Yuan L."/>
        </authorList>
    </citation>
    <scope>NUCLEOTIDE SEQUENCE [LARGE SCALE GENOMIC DNA]</scope>
    <source>
        <strain evidence="8">ZHUSHIDOU_FW_LH</strain>
        <tissue evidence="8">Leaf</tissue>
    </source>
</reference>
<feature type="transmembrane region" description="Helical" evidence="7">
    <location>
        <begin position="185"/>
        <end position="206"/>
    </location>
</feature>
<dbReference type="AlphaFoldDB" id="A0AAN9HSF4"/>
<dbReference type="PANTHER" id="PTHR31769">
    <property type="entry name" value="OS07G0462200 PROTEIN-RELATED"/>
    <property type="match status" value="1"/>
</dbReference>